<dbReference type="PIRSF" id="PIRSF002070">
    <property type="entry name" value="SSB"/>
    <property type="match status" value="1"/>
</dbReference>
<dbReference type="CDD" id="cd04496">
    <property type="entry name" value="SSB_OBF"/>
    <property type="match status" value="1"/>
</dbReference>
<keyword evidence="2" id="KW-0235">DNA replication</keyword>
<dbReference type="HAMAP" id="MF_00984">
    <property type="entry name" value="SSB"/>
    <property type="match status" value="1"/>
</dbReference>
<protein>
    <recommendedName>
        <fullName evidence="2 3">Single-stranded DNA-binding protein</fullName>
        <shortName evidence="2">SSB</shortName>
    </recommendedName>
</protein>
<dbReference type="NCBIfam" id="TIGR00621">
    <property type="entry name" value="ssb"/>
    <property type="match status" value="1"/>
</dbReference>
<dbReference type="InterPro" id="IPR012340">
    <property type="entry name" value="NA-bd_OB-fold"/>
</dbReference>
<evidence type="ECO:0000256" key="2">
    <source>
        <dbReference type="HAMAP-Rule" id="MF_00984"/>
    </source>
</evidence>
<keyword evidence="2" id="KW-0227">DNA damage</keyword>
<dbReference type="GO" id="GO:0003677">
    <property type="term" value="F:DNA binding"/>
    <property type="evidence" value="ECO:0007669"/>
    <property type="project" value="UniProtKB-KW"/>
</dbReference>
<proteinExistence type="inferred from homology"/>
<dbReference type="PANTHER" id="PTHR10302">
    <property type="entry name" value="SINGLE-STRANDED DNA-BINDING PROTEIN"/>
    <property type="match status" value="1"/>
</dbReference>
<feature type="DNA-binding region" evidence="2">
    <location>
        <begin position="55"/>
        <end position="61"/>
    </location>
</feature>
<comment type="subunit">
    <text evidence="2">Homotetramer.</text>
</comment>
<dbReference type="Gene3D" id="2.40.50.140">
    <property type="entry name" value="Nucleic acid-binding proteins"/>
    <property type="match status" value="1"/>
</dbReference>
<dbReference type="InterPro" id="IPR011344">
    <property type="entry name" value="ssDNA-bd"/>
</dbReference>
<dbReference type="RefSeq" id="WP_341764890.1">
    <property type="nucleotide sequence ID" value="NZ_OZ034688.1"/>
</dbReference>
<reference evidence="5" key="1">
    <citation type="submission" date="2024-04" db="EMBL/GenBank/DDBJ databases">
        <authorList>
            <person name="Manzano-Marin A."/>
            <person name="Manzano-Marin A."/>
            <person name="Alejandro Manzano Marin A."/>
        </authorList>
    </citation>
    <scope>NUCLEOTIDE SEQUENCE [LARGE SCALE GENOMIC DNA]</scope>
    <source>
        <strain evidence="5">TABTEA</strain>
    </source>
</reference>
<dbReference type="PROSITE" id="PS50935">
    <property type="entry name" value="SSB"/>
    <property type="match status" value="1"/>
</dbReference>
<keyword evidence="2" id="KW-0233">DNA recombination</keyword>
<evidence type="ECO:0000313" key="6">
    <source>
        <dbReference type="Proteomes" id="UP001497533"/>
    </source>
</evidence>
<keyword evidence="1 2" id="KW-0238">DNA-binding</keyword>
<evidence type="ECO:0000256" key="3">
    <source>
        <dbReference type="PIRNR" id="PIRNR002070"/>
    </source>
</evidence>
<sequence>MASRGINKVILIGNLGQNPEIRYTPNGIAVLNLSIATSDNWKDKQTGEKREKTEWHRVVIFGKIAEITNEYLKKGSQVYIEGSLQTRKWQDKNGQDRYITEIIVNIEGTIQILGNRNNEKLSHNNNEQNNWDSKKQTEINQQNHNNNNLENQLKEINELSVDFDDDIPF</sequence>
<keyword evidence="6" id="KW-1185">Reference proteome</keyword>
<keyword evidence="4" id="KW-0175">Coiled coil</keyword>
<dbReference type="SUPFAM" id="SSF50249">
    <property type="entry name" value="Nucleic acid-binding proteins"/>
    <property type="match status" value="1"/>
</dbReference>
<accession>A0ABM9NPM0</accession>
<dbReference type="PANTHER" id="PTHR10302:SF27">
    <property type="entry name" value="SINGLE-STRANDED DNA-BINDING PROTEIN"/>
    <property type="match status" value="1"/>
</dbReference>
<dbReference type="Pfam" id="PF00436">
    <property type="entry name" value="SSB"/>
    <property type="match status" value="1"/>
</dbReference>
<organism evidence="5 6">
    <name type="scientific">Candidatus Providencia siddallii</name>
    <dbReference type="NCBI Taxonomy" id="1715285"/>
    <lineage>
        <taxon>Bacteria</taxon>
        <taxon>Pseudomonadati</taxon>
        <taxon>Pseudomonadota</taxon>
        <taxon>Gammaproteobacteria</taxon>
        <taxon>Enterobacterales</taxon>
        <taxon>Morganellaceae</taxon>
        <taxon>Providencia</taxon>
    </lineage>
</organism>
<evidence type="ECO:0000256" key="1">
    <source>
        <dbReference type="ARBA" id="ARBA00023125"/>
    </source>
</evidence>
<dbReference type="Proteomes" id="UP001497533">
    <property type="component" value="Chromosome"/>
</dbReference>
<gene>
    <name evidence="5" type="primary">ssb</name>
    <name evidence="5" type="ORF">PRHACTZTBTEA_511</name>
</gene>
<keyword evidence="2" id="KW-0234">DNA repair</keyword>
<dbReference type="InterPro" id="IPR000424">
    <property type="entry name" value="Primosome_PriB/ssb"/>
</dbReference>
<evidence type="ECO:0000313" key="5">
    <source>
        <dbReference type="EMBL" id="CAL1329427.1"/>
    </source>
</evidence>
<feature type="short sequence motif" description="Important for interaction with partner proteins" evidence="2">
    <location>
        <begin position="164"/>
        <end position="169"/>
    </location>
</feature>
<name>A0ABM9NPM0_9GAMM</name>
<comment type="function">
    <text evidence="2">Plays an important role in DNA replication, recombination and repair. Binds to ssDNA and to an array of partner proteins to recruit them to their sites of action during DNA metabolism.</text>
</comment>
<evidence type="ECO:0000256" key="4">
    <source>
        <dbReference type="SAM" id="Coils"/>
    </source>
</evidence>
<dbReference type="EMBL" id="OZ034688">
    <property type="protein sequence ID" value="CAL1329427.1"/>
    <property type="molecule type" value="Genomic_DNA"/>
</dbReference>
<feature type="coiled-coil region" evidence="4">
    <location>
        <begin position="132"/>
        <end position="166"/>
    </location>
</feature>